<keyword evidence="15" id="KW-1185">Reference proteome</keyword>
<dbReference type="SMART" id="SM00387">
    <property type="entry name" value="HATPase_c"/>
    <property type="match status" value="1"/>
</dbReference>
<dbReference type="CDD" id="cd00075">
    <property type="entry name" value="HATPase"/>
    <property type="match status" value="1"/>
</dbReference>
<comment type="subcellular location">
    <subcellularLocation>
        <location evidence="2">Membrane</location>
    </subcellularLocation>
</comment>
<evidence type="ECO:0000256" key="6">
    <source>
        <dbReference type="ARBA" id="ARBA00022692"/>
    </source>
</evidence>
<dbReference type="RefSeq" id="WP_381527521.1">
    <property type="nucleotide sequence ID" value="NZ_JBHULN010000024.1"/>
</dbReference>
<dbReference type="InterPro" id="IPR003594">
    <property type="entry name" value="HATPase_dom"/>
</dbReference>
<dbReference type="InterPro" id="IPR004358">
    <property type="entry name" value="Sig_transdc_His_kin-like_C"/>
</dbReference>
<evidence type="ECO:0000256" key="2">
    <source>
        <dbReference type="ARBA" id="ARBA00004370"/>
    </source>
</evidence>
<dbReference type="SMART" id="SM00388">
    <property type="entry name" value="HisKA"/>
    <property type="match status" value="1"/>
</dbReference>
<keyword evidence="5" id="KW-0808">Transferase</keyword>
<evidence type="ECO:0000256" key="7">
    <source>
        <dbReference type="ARBA" id="ARBA00022777"/>
    </source>
</evidence>
<keyword evidence="7 14" id="KW-0418">Kinase</keyword>
<evidence type="ECO:0000256" key="9">
    <source>
        <dbReference type="ARBA" id="ARBA00023012"/>
    </source>
</evidence>
<keyword evidence="9" id="KW-0902">Two-component regulatory system</keyword>
<name>A0ABW5MD02_9BACT</name>
<dbReference type="GO" id="GO:0016301">
    <property type="term" value="F:kinase activity"/>
    <property type="evidence" value="ECO:0007669"/>
    <property type="project" value="UniProtKB-KW"/>
</dbReference>
<evidence type="ECO:0000256" key="10">
    <source>
        <dbReference type="ARBA" id="ARBA00023136"/>
    </source>
</evidence>
<evidence type="ECO:0000313" key="14">
    <source>
        <dbReference type="EMBL" id="MFD2574138.1"/>
    </source>
</evidence>
<keyword evidence="10 11" id="KW-0472">Membrane</keyword>
<keyword evidence="6 11" id="KW-0812">Transmembrane</keyword>
<dbReference type="InterPro" id="IPR036097">
    <property type="entry name" value="HisK_dim/P_sf"/>
</dbReference>
<evidence type="ECO:0000256" key="1">
    <source>
        <dbReference type="ARBA" id="ARBA00000085"/>
    </source>
</evidence>
<evidence type="ECO:0000256" key="3">
    <source>
        <dbReference type="ARBA" id="ARBA00012438"/>
    </source>
</evidence>
<dbReference type="Gene3D" id="1.10.287.130">
    <property type="match status" value="1"/>
</dbReference>
<dbReference type="SMART" id="SM00304">
    <property type="entry name" value="HAMP"/>
    <property type="match status" value="1"/>
</dbReference>
<keyword evidence="8 11" id="KW-1133">Transmembrane helix</keyword>
<dbReference type="PANTHER" id="PTHR45436:SF5">
    <property type="entry name" value="SENSOR HISTIDINE KINASE TRCS"/>
    <property type="match status" value="1"/>
</dbReference>
<dbReference type="PROSITE" id="PS50109">
    <property type="entry name" value="HIS_KIN"/>
    <property type="match status" value="1"/>
</dbReference>
<evidence type="ECO:0000256" key="4">
    <source>
        <dbReference type="ARBA" id="ARBA00022553"/>
    </source>
</evidence>
<evidence type="ECO:0000256" key="5">
    <source>
        <dbReference type="ARBA" id="ARBA00022679"/>
    </source>
</evidence>
<accession>A0ABW5MD02</accession>
<evidence type="ECO:0000256" key="11">
    <source>
        <dbReference type="SAM" id="Phobius"/>
    </source>
</evidence>
<evidence type="ECO:0000259" key="13">
    <source>
        <dbReference type="PROSITE" id="PS50885"/>
    </source>
</evidence>
<organism evidence="14 15">
    <name type="scientific">Spirosoma soli</name>
    <dbReference type="NCBI Taxonomy" id="1770529"/>
    <lineage>
        <taxon>Bacteria</taxon>
        <taxon>Pseudomonadati</taxon>
        <taxon>Bacteroidota</taxon>
        <taxon>Cytophagia</taxon>
        <taxon>Cytophagales</taxon>
        <taxon>Cytophagaceae</taxon>
        <taxon>Spirosoma</taxon>
    </lineage>
</organism>
<dbReference type="EMBL" id="JBHULN010000024">
    <property type="protein sequence ID" value="MFD2574138.1"/>
    <property type="molecule type" value="Genomic_DNA"/>
</dbReference>
<evidence type="ECO:0000313" key="15">
    <source>
        <dbReference type="Proteomes" id="UP001597469"/>
    </source>
</evidence>
<dbReference type="Gene3D" id="3.30.565.10">
    <property type="entry name" value="Histidine kinase-like ATPase, C-terminal domain"/>
    <property type="match status" value="1"/>
</dbReference>
<dbReference type="SUPFAM" id="SSF47384">
    <property type="entry name" value="Homodimeric domain of signal transducing histidine kinase"/>
    <property type="match status" value="1"/>
</dbReference>
<feature type="domain" description="Histidine kinase" evidence="12">
    <location>
        <begin position="243"/>
        <end position="462"/>
    </location>
</feature>
<dbReference type="SUPFAM" id="SSF55874">
    <property type="entry name" value="ATPase domain of HSP90 chaperone/DNA topoisomerase II/histidine kinase"/>
    <property type="match status" value="1"/>
</dbReference>
<dbReference type="Pfam" id="PF02518">
    <property type="entry name" value="HATPase_c"/>
    <property type="match status" value="1"/>
</dbReference>
<dbReference type="CDD" id="cd00082">
    <property type="entry name" value="HisKA"/>
    <property type="match status" value="1"/>
</dbReference>
<dbReference type="Gene3D" id="6.10.340.10">
    <property type="match status" value="1"/>
</dbReference>
<dbReference type="InterPro" id="IPR005467">
    <property type="entry name" value="His_kinase_dom"/>
</dbReference>
<dbReference type="PANTHER" id="PTHR45436">
    <property type="entry name" value="SENSOR HISTIDINE KINASE YKOH"/>
    <property type="match status" value="1"/>
</dbReference>
<evidence type="ECO:0000256" key="8">
    <source>
        <dbReference type="ARBA" id="ARBA00022989"/>
    </source>
</evidence>
<dbReference type="InterPro" id="IPR036890">
    <property type="entry name" value="HATPase_C_sf"/>
</dbReference>
<feature type="transmembrane region" description="Helical" evidence="11">
    <location>
        <begin position="7"/>
        <end position="34"/>
    </location>
</feature>
<dbReference type="PRINTS" id="PR00344">
    <property type="entry name" value="BCTRLSENSOR"/>
</dbReference>
<reference evidence="15" key="1">
    <citation type="journal article" date="2019" name="Int. J. Syst. Evol. Microbiol.">
        <title>The Global Catalogue of Microorganisms (GCM) 10K type strain sequencing project: providing services to taxonomists for standard genome sequencing and annotation.</title>
        <authorList>
            <consortium name="The Broad Institute Genomics Platform"/>
            <consortium name="The Broad Institute Genome Sequencing Center for Infectious Disease"/>
            <person name="Wu L."/>
            <person name="Ma J."/>
        </authorList>
    </citation>
    <scope>NUCLEOTIDE SEQUENCE [LARGE SCALE GENOMIC DNA]</scope>
    <source>
        <strain evidence="15">KCTC 42805</strain>
    </source>
</reference>
<dbReference type="Proteomes" id="UP001597469">
    <property type="component" value="Unassembled WGS sequence"/>
</dbReference>
<dbReference type="Pfam" id="PF00512">
    <property type="entry name" value="HisKA"/>
    <property type="match status" value="1"/>
</dbReference>
<protein>
    <recommendedName>
        <fullName evidence="3">histidine kinase</fullName>
        <ecNumber evidence="3">2.7.13.3</ecNumber>
    </recommendedName>
</protein>
<feature type="transmembrane region" description="Helical" evidence="11">
    <location>
        <begin position="160"/>
        <end position="181"/>
    </location>
</feature>
<sequence>MTIRNRLALRFTGLVSAILLLAFVSIYAFCWYFIASDFYRRLDRKAYTYGEMLIHHRLDADLIRQLSRIRRDQLPHQKILIFDHRDSVVFANNRAEPFVVPPDLLASVRQQQRKELRKDAYYILGIQLVADGPPGRAGQFVVLAAAENVYGDTFLRNLRWALTALFTLIAGITAFSGWVYAGDALRPMQRIDEQLSHIFPRNRDERLPVRAENDEISRLSTTINRLLDRVAESFRLQRMFVANVSHELKNPLTQISSQLEVSLLNQRDPAAYRQTIRSVLDDVSDLATLTRELLQLSQVNQDNVAGLLTDVVRLDEMVWDIREEVQALNPRYNVTVDLGVLPDEPDQLTVMGNKTLLCTALKNLTENACKFAPDGQAQIALEFSVASVCITIQNEGRPIPAEDLPYIFEPFYRSRQTADQVKGYGVGLSLVERIIRLHGGKISVQSQAGEPTVFQILLLRSDNLAGAAL</sequence>
<dbReference type="EC" id="2.7.13.3" evidence="3"/>
<gene>
    <name evidence="14" type="ORF">ACFSUS_26110</name>
</gene>
<proteinExistence type="predicted"/>
<dbReference type="PROSITE" id="PS50885">
    <property type="entry name" value="HAMP"/>
    <property type="match status" value="1"/>
</dbReference>
<evidence type="ECO:0000259" key="12">
    <source>
        <dbReference type="PROSITE" id="PS50109"/>
    </source>
</evidence>
<comment type="catalytic activity">
    <reaction evidence="1">
        <text>ATP + protein L-histidine = ADP + protein N-phospho-L-histidine.</text>
        <dbReference type="EC" id="2.7.13.3"/>
    </reaction>
</comment>
<feature type="domain" description="HAMP" evidence="13">
    <location>
        <begin position="182"/>
        <end position="235"/>
    </location>
</feature>
<dbReference type="InterPro" id="IPR003661">
    <property type="entry name" value="HisK_dim/P_dom"/>
</dbReference>
<dbReference type="InterPro" id="IPR003660">
    <property type="entry name" value="HAMP_dom"/>
</dbReference>
<comment type="caution">
    <text evidence="14">The sequence shown here is derived from an EMBL/GenBank/DDBJ whole genome shotgun (WGS) entry which is preliminary data.</text>
</comment>
<dbReference type="InterPro" id="IPR050428">
    <property type="entry name" value="TCS_sensor_his_kinase"/>
</dbReference>
<keyword evidence="4" id="KW-0597">Phosphoprotein</keyword>